<protein>
    <submittedName>
        <fullName evidence="2">Uncharacterized protein</fullName>
    </submittedName>
</protein>
<organism evidence="2 3">
    <name type="scientific">Temnothorax longispinosus</name>
    <dbReference type="NCBI Taxonomy" id="300112"/>
    <lineage>
        <taxon>Eukaryota</taxon>
        <taxon>Metazoa</taxon>
        <taxon>Ecdysozoa</taxon>
        <taxon>Arthropoda</taxon>
        <taxon>Hexapoda</taxon>
        <taxon>Insecta</taxon>
        <taxon>Pterygota</taxon>
        <taxon>Neoptera</taxon>
        <taxon>Endopterygota</taxon>
        <taxon>Hymenoptera</taxon>
        <taxon>Apocrita</taxon>
        <taxon>Aculeata</taxon>
        <taxon>Formicoidea</taxon>
        <taxon>Formicidae</taxon>
        <taxon>Myrmicinae</taxon>
        <taxon>Temnothorax</taxon>
    </lineage>
</organism>
<evidence type="ECO:0000313" key="2">
    <source>
        <dbReference type="EMBL" id="TGZ50553.1"/>
    </source>
</evidence>
<sequence>MSQSEDGNEWIFRASRERLVAELERRNLPTDGPDSVLAFRLLRRTDFLTCLGALFDRLSPPWSEEEKISYAHRHMLPRLQTMVHRDAAEDLETLELLAARAESCYRAAQSYRALPPPEGSLIPDLAYRPPKGGGRRPGGKANDTVAVLQESSENASKGRKAKARKPRAGVAETAVAVAASTSALSGARRTKGK</sequence>
<name>A0A4S2KLJ4_9HYME</name>
<evidence type="ECO:0000256" key="1">
    <source>
        <dbReference type="SAM" id="MobiDB-lite"/>
    </source>
</evidence>
<dbReference type="AlphaFoldDB" id="A0A4S2KLJ4"/>
<reference evidence="2 3" key="1">
    <citation type="journal article" date="2019" name="Philos. Trans. R. Soc. Lond., B, Biol. Sci.">
        <title>Ant behaviour and brain gene expression of defending hosts depend on the ecological success of the intruding social parasite.</title>
        <authorList>
            <person name="Kaur R."/>
            <person name="Stoldt M."/>
            <person name="Jongepier E."/>
            <person name="Feldmeyer B."/>
            <person name="Menzel F."/>
            <person name="Bornberg-Bauer E."/>
            <person name="Foitzik S."/>
        </authorList>
    </citation>
    <scope>NUCLEOTIDE SEQUENCE [LARGE SCALE GENOMIC DNA]</scope>
    <source>
        <tissue evidence="2">Whole body</tissue>
    </source>
</reference>
<dbReference type="EMBL" id="QBLH01001949">
    <property type="protein sequence ID" value="TGZ50553.1"/>
    <property type="molecule type" value="Genomic_DNA"/>
</dbReference>
<feature type="non-terminal residue" evidence="2">
    <location>
        <position position="193"/>
    </location>
</feature>
<feature type="region of interest" description="Disordered" evidence="1">
    <location>
        <begin position="149"/>
        <end position="173"/>
    </location>
</feature>
<gene>
    <name evidence="2" type="ORF">DBV15_12895</name>
</gene>
<comment type="caution">
    <text evidence="2">The sequence shown here is derived from an EMBL/GenBank/DDBJ whole genome shotgun (WGS) entry which is preliminary data.</text>
</comment>
<proteinExistence type="predicted"/>
<dbReference type="STRING" id="300112.A0A4S2KLJ4"/>
<dbReference type="Proteomes" id="UP000310200">
    <property type="component" value="Unassembled WGS sequence"/>
</dbReference>
<accession>A0A4S2KLJ4</accession>
<evidence type="ECO:0000313" key="3">
    <source>
        <dbReference type="Proteomes" id="UP000310200"/>
    </source>
</evidence>
<feature type="compositionally biased region" description="Basic residues" evidence="1">
    <location>
        <begin position="157"/>
        <end position="167"/>
    </location>
</feature>
<keyword evidence="3" id="KW-1185">Reference proteome</keyword>